<evidence type="ECO:0000256" key="3">
    <source>
        <dbReference type="ARBA" id="ARBA00022692"/>
    </source>
</evidence>
<feature type="transmembrane region" description="Helical" evidence="6">
    <location>
        <begin position="256"/>
        <end position="274"/>
    </location>
</feature>
<protein>
    <submittedName>
        <fullName evidence="8">MFS transporter</fullName>
    </submittedName>
</protein>
<evidence type="ECO:0000259" key="7">
    <source>
        <dbReference type="PROSITE" id="PS50850"/>
    </source>
</evidence>
<evidence type="ECO:0000256" key="2">
    <source>
        <dbReference type="ARBA" id="ARBA00022448"/>
    </source>
</evidence>
<feature type="transmembrane region" description="Helical" evidence="6">
    <location>
        <begin position="226"/>
        <end position="244"/>
    </location>
</feature>
<dbReference type="PANTHER" id="PTHR23514:SF13">
    <property type="entry name" value="INNER MEMBRANE PROTEIN YBJJ"/>
    <property type="match status" value="1"/>
</dbReference>
<evidence type="ECO:0000313" key="9">
    <source>
        <dbReference type="Proteomes" id="UP000563151"/>
    </source>
</evidence>
<sequence length="373" mass="42479">MMLSAACESTRGIFVPTFEKEFGVSDNQIAYIFTASSIAYILFTYIGGILCEKLGQKKVFIIGFISILISFIVLYFTYNFSLLIISMFLMNIGLSLNSISINTLVPILFISFQALLMNLTHFCYGLGTTLSQRITGILIYKGIGWKSIYIFIALIYLVVFILLIFTKVPEPHKVEKKQEFKNYIFKDKLFYYYMMALGFYVFAEIGTQNWFVNFMHKTYSFNEREGSFYLALFFAIFSVGRLIGGFIVEKIGYIKSVFMSLIIAFALYITGLGIGINGMIIISISGFFFSIAFPTVVLTISRVFKKNSAYITGIIITVSSSINMIMNQLIGELNLRIGTYKAFYVIPISLLISLIFVYLIYKNTKEVLSNRYN</sequence>
<dbReference type="RefSeq" id="WP_035152466.1">
    <property type="nucleotide sequence ID" value="NZ_JAAZWO010000056.1"/>
</dbReference>
<evidence type="ECO:0000256" key="4">
    <source>
        <dbReference type="ARBA" id="ARBA00022989"/>
    </source>
</evidence>
<feature type="transmembrane region" description="Helical" evidence="6">
    <location>
        <begin position="59"/>
        <end position="78"/>
    </location>
</feature>
<reference evidence="8 9" key="1">
    <citation type="submission" date="2020-04" db="EMBL/GenBank/DDBJ databases">
        <title>Genomic insights into acetone-butanol-ethanol (ABE) fermentation by sequencing solventogenic clostridia strains.</title>
        <authorList>
            <person name="Brown S."/>
        </authorList>
    </citation>
    <scope>NUCLEOTIDE SEQUENCE [LARGE SCALE GENOMIC DNA]</scope>
    <source>
        <strain evidence="8 9">DJ011</strain>
    </source>
</reference>
<dbReference type="SUPFAM" id="SSF103473">
    <property type="entry name" value="MFS general substrate transporter"/>
    <property type="match status" value="1"/>
</dbReference>
<dbReference type="PROSITE" id="PS50850">
    <property type="entry name" value="MFS"/>
    <property type="match status" value="1"/>
</dbReference>
<evidence type="ECO:0000313" key="8">
    <source>
        <dbReference type="EMBL" id="MBC2400184.1"/>
    </source>
</evidence>
<keyword evidence="4 6" id="KW-1133">Transmembrane helix</keyword>
<dbReference type="InterPro" id="IPR020846">
    <property type="entry name" value="MFS_dom"/>
</dbReference>
<feature type="transmembrane region" description="Helical" evidence="6">
    <location>
        <begin position="342"/>
        <end position="361"/>
    </location>
</feature>
<comment type="caution">
    <text evidence="8">The sequence shown here is derived from an EMBL/GenBank/DDBJ whole genome shotgun (WGS) entry which is preliminary data.</text>
</comment>
<accession>A0A923EEP5</accession>
<dbReference type="InterPro" id="IPR036259">
    <property type="entry name" value="MFS_trans_sf"/>
</dbReference>
<keyword evidence="2" id="KW-0813">Transport</keyword>
<gene>
    <name evidence="8" type="ORF">HGG79_20905</name>
</gene>
<dbReference type="Gene3D" id="1.20.1250.20">
    <property type="entry name" value="MFS general substrate transporter like domains"/>
    <property type="match status" value="2"/>
</dbReference>
<keyword evidence="9" id="KW-1185">Reference proteome</keyword>
<dbReference type="EMBL" id="JAAZWO010000056">
    <property type="protein sequence ID" value="MBC2400184.1"/>
    <property type="molecule type" value="Genomic_DNA"/>
</dbReference>
<dbReference type="Proteomes" id="UP000563151">
    <property type="component" value="Unassembled WGS sequence"/>
</dbReference>
<evidence type="ECO:0000256" key="1">
    <source>
        <dbReference type="ARBA" id="ARBA00004651"/>
    </source>
</evidence>
<dbReference type="GO" id="GO:0022857">
    <property type="term" value="F:transmembrane transporter activity"/>
    <property type="evidence" value="ECO:0007669"/>
    <property type="project" value="InterPro"/>
</dbReference>
<comment type="subcellular location">
    <subcellularLocation>
        <location evidence="1">Cell membrane</location>
        <topology evidence="1">Multi-pass membrane protein</topology>
    </subcellularLocation>
</comment>
<feature type="transmembrane region" description="Helical" evidence="6">
    <location>
        <begin position="189"/>
        <end position="206"/>
    </location>
</feature>
<dbReference type="InterPro" id="IPR051788">
    <property type="entry name" value="MFS_Transporter"/>
</dbReference>
<keyword evidence="5 6" id="KW-0472">Membrane</keyword>
<organism evidence="8 9">
    <name type="scientific">Clostridium tetanomorphum</name>
    <dbReference type="NCBI Taxonomy" id="1553"/>
    <lineage>
        <taxon>Bacteria</taxon>
        <taxon>Bacillati</taxon>
        <taxon>Bacillota</taxon>
        <taxon>Clostridia</taxon>
        <taxon>Eubacteriales</taxon>
        <taxon>Clostridiaceae</taxon>
        <taxon>Clostridium</taxon>
    </lineage>
</organism>
<dbReference type="GO" id="GO:0005886">
    <property type="term" value="C:plasma membrane"/>
    <property type="evidence" value="ECO:0007669"/>
    <property type="project" value="UniProtKB-SubCell"/>
</dbReference>
<feature type="domain" description="Major facilitator superfamily (MFS) profile" evidence="7">
    <location>
        <begin position="1"/>
        <end position="365"/>
    </location>
</feature>
<keyword evidence="3 6" id="KW-0812">Transmembrane</keyword>
<feature type="transmembrane region" description="Helical" evidence="6">
    <location>
        <begin position="280"/>
        <end position="301"/>
    </location>
</feature>
<feature type="transmembrane region" description="Helical" evidence="6">
    <location>
        <begin position="308"/>
        <end position="330"/>
    </location>
</feature>
<feature type="transmembrane region" description="Helical" evidence="6">
    <location>
        <begin position="84"/>
        <end position="110"/>
    </location>
</feature>
<evidence type="ECO:0000256" key="6">
    <source>
        <dbReference type="SAM" id="Phobius"/>
    </source>
</evidence>
<proteinExistence type="predicted"/>
<evidence type="ECO:0000256" key="5">
    <source>
        <dbReference type="ARBA" id="ARBA00023136"/>
    </source>
</evidence>
<dbReference type="InterPro" id="IPR011701">
    <property type="entry name" value="MFS"/>
</dbReference>
<name>A0A923EEP5_CLOTT</name>
<dbReference type="AlphaFoldDB" id="A0A923EEP5"/>
<feature type="transmembrane region" description="Helical" evidence="6">
    <location>
        <begin position="148"/>
        <end position="168"/>
    </location>
</feature>
<dbReference type="PANTHER" id="PTHR23514">
    <property type="entry name" value="BYPASS OF STOP CODON PROTEIN 6"/>
    <property type="match status" value="1"/>
</dbReference>
<dbReference type="Pfam" id="PF07690">
    <property type="entry name" value="MFS_1"/>
    <property type="match status" value="1"/>
</dbReference>
<feature type="transmembrane region" description="Helical" evidence="6">
    <location>
        <begin position="29"/>
        <end position="47"/>
    </location>
</feature>